<dbReference type="PANTHER" id="PTHR32347">
    <property type="entry name" value="EFFLUX SYSTEM COMPONENT YKNX-RELATED"/>
    <property type="match status" value="1"/>
</dbReference>
<feature type="transmembrane region" description="Helical" evidence="3">
    <location>
        <begin position="202"/>
        <end position="221"/>
    </location>
</feature>
<dbReference type="GO" id="GO:0030313">
    <property type="term" value="C:cell envelope"/>
    <property type="evidence" value="ECO:0007669"/>
    <property type="project" value="UniProtKB-SubCell"/>
</dbReference>
<feature type="transmembrane region" description="Helical" evidence="3">
    <location>
        <begin position="241"/>
        <end position="261"/>
    </location>
</feature>
<comment type="subcellular location">
    <subcellularLocation>
        <location evidence="1">Cell envelope</location>
    </subcellularLocation>
</comment>
<dbReference type="STRING" id="48467.SAMN02745166_04312"/>
<feature type="transmembrane region" description="Helical" evidence="3">
    <location>
        <begin position="268"/>
        <end position="291"/>
    </location>
</feature>
<evidence type="ECO:0000259" key="4">
    <source>
        <dbReference type="Pfam" id="PF25973"/>
    </source>
</evidence>
<evidence type="ECO:0000256" key="2">
    <source>
        <dbReference type="ARBA" id="ARBA00023054"/>
    </source>
</evidence>
<dbReference type="PANTHER" id="PTHR32347:SF23">
    <property type="entry name" value="BLL5650 PROTEIN"/>
    <property type="match status" value="1"/>
</dbReference>
<feature type="domain" description="CzcB-like barrel-sandwich hybrid" evidence="4">
    <location>
        <begin position="484"/>
        <end position="583"/>
    </location>
</feature>
<evidence type="ECO:0000256" key="3">
    <source>
        <dbReference type="SAM" id="Phobius"/>
    </source>
</evidence>
<dbReference type="GO" id="GO:0006508">
    <property type="term" value="P:proteolysis"/>
    <property type="evidence" value="ECO:0007669"/>
    <property type="project" value="UniProtKB-KW"/>
</dbReference>
<dbReference type="GO" id="GO:0008237">
    <property type="term" value="F:metallopeptidase activity"/>
    <property type="evidence" value="ECO:0007669"/>
    <property type="project" value="UniProtKB-KW"/>
</dbReference>
<dbReference type="InterPro" id="IPR050465">
    <property type="entry name" value="UPF0194_transport"/>
</dbReference>
<keyword evidence="5" id="KW-0482">Metalloprotease</keyword>
<keyword evidence="2" id="KW-0175">Coiled coil</keyword>
<keyword evidence="6" id="KW-1185">Reference proteome</keyword>
<feature type="transmembrane region" description="Helical" evidence="3">
    <location>
        <begin position="406"/>
        <end position="427"/>
    </location>
</feature>
<feature type="transmembrane region" description="Helical" evidence="3">
    <location>
        <begin position="297"/>
        <end position="317"/>
    </location>
</feature>
<evidence type="ECO:0000256" key="1">
    <source>
        <dbReference type="ARBA" id="ARBA00004196"/>
    </source>
</evidence>
<feature type="transmembrane region" description="Helical" evidence="3">
    <location>
        <begin position="448"/>
        <end position="468"/>
    </location>
</feature>
<accession>A0A1T4YV39</accession>
<dbReference type="AlphaFoldDB" id="A0A1T4YV39"/>
<name>A0A1T4YV39_9BACT</name>
<keyword evidence="5" id="KW-0378">Hydrolase</keyword>
<dbReference type="SUPFAM" id="SSF111369">
    <property type="entry name" value="HlyD-like secretion proteins"/>
    <property type="match status" value="1"/>
</dbReference>
<organism evidence="5 6">
    <name type="scientific">Prosthecobacter debontii</name>
    <dbReference type="NCBI Taxonomy" id="48467"/>
    <lineage>
        <taxon>Bacteria</taxon>
        <taxon>Pseudomonadati</taxon>
        <taxon>Verrucomicrobiota</taxon>
        <taxon>Verrucomicrobiia</taxon>
        <taxon>Verrucomicrobiales</taxon>
        <taxon>Verrucomicrobiaceae</taxon>
        <taxon>Prosthecobacter</taxon>
    </lineage>
</organism>
<keyword evidence="3" id="KW-1133">Transmembrane helix</keyword>
<feature type="transmembrane region" description="Helical" evidence="3">
    <location>
        <begin position="375"/>
        <end position="400"/>
    </location>
</feature>
<protein>
    <submittedName>
        <fullName evidence="5">Putative peptide zinc metalloprotease protein</fullName>
    </submittedName>
</protein>
<keyword evidence="3" id="KW-0472">Membrane</keyword>
<dbReference type="Proteomes" id="UP000190774">
    <property type="component" value="Unassembled WGS sequence"/>
</dbReference>
<gene>
    <name evidence="5" type="ORF">SAMN02745166_04312</name>
</gene>
<dbReference type="Gene3D" id="2.40.50.100">
    <property type="match status" value="1"/>
</dbReference>
<dbReference type="InterPro" id="IPR058647">
    <property type="entry name" value="BSH_CzcB-like"/>
</dbReference>
<keyword evidence="3" id="KW-0812">Transmembrane</keyword>
<reference evidence="6" key="1">
    <citation type="submission" date="2017-02" db="EMBL/GenBank/DDBJ databases">
        <authorList>
            <person name="Varghese N."/>
            <person name="Submissions S."/>
        </authorList>
    </citation>
    <scope>NUCLEOTIDE SEQUENCE [LARGE SCALE GENOMIC DNA]</scope>
    <source>
        <strain evidence="6">ATCC 700200</strain>
    </source>
</reference>
<dbReference type="Pfam" id="PF25973">
    <property type="entry name" value="BSH_CzcB"/>
    <property type="match status" value="1"/>
</dbReference>
<feature type="transmembrane region" description="Helical" evidence="3">
    <location>
        <begin position="171"/>
        <end position="190"/>
    </location>
</feature>
<dbReference type="EMBL" id="FUYE01000019">
    <property type="protein sequence ID" value="SKB05717.1"/>
    <property type="molecule type" value="Genomic_DNA"/>
</dbReference>
<dbReference type="Gene3D" id="2.40.30.170">
    <property type="match status" value="1"/>
</dbReference>
<keyword evidence="5" id="KW-0645">Protease</keyword>
<evidence type="ECO:0000313" key="6">
    <source>
        <dbReference type="Proteomes" id="UP000190774"/>
    </source>
</evidence>
<sequence length="734" mass="82512">MMEILDTPVKAEQEQTRLLEAQVPSAFRSDLQISHQVFEGRAFVIIKDPLSLKYFRLPVEDYSLAALFDGRRSVVEIRCAFLEAYPHVALAQSDQSLNERIIQFAHELLVAGFLEATAVGAHKQLQLERSRQRPQTPWGMFMSALFLKIPLWDPDRLLTRLERPLRAIWTWRGFVISLVIFVAGLSVFVLNFPRIAPSLNDFLTLPNLALVWVLTIVVKVIHEFGHGLTCKHYGGEVHEMGAMVIVFSPFLYADVTDSYLFPRRRHRVLVAAAGIYVELVIAAIATLLWAVSQLGPGQQLLFNLMLITSVWTVLFNANPLMKFDGYYMLTDILGVPNLRSKAQLCVSDLCRRWIFGGEAKPQVERLLPRQNRGWFVLYSFAAQLYLLQITLGIAMIFHHLLKPYGLSWLGDAIGIGALISMLIVPVVSFFKQQLAQQRHQPSRWRRPLTVLAGGVVVLTVILFSPWQIKVERPAVMQSVEQDWVRAEVPGKIEEIRVRTGQTVQAGETLAVLSSPRLSSAVTVGKLEVERRRKYLDLTLGANAPAYYQQAKTSLAEAEIALVEAQRQDEKRILKAPRAGVVLTPDLDRLSSAAMRPGDALCEIADLTQLRVFIPLNERQARDIHAGQKVELRMRARPQETYLGEVVADLKTPPTTELPPNLVATLGGDIAAQPDAQGHLKPLEVIYGVTVLLHNPDGHLRPGMTGSARVYGDELPVWQVLWQRILDFVSLDYRL</sequence>
<evidence type="ECO:0000313" key="5">
    <source>
        <dbReference type="EMBL" id="SKB05717.1"/>
    </source>
</evidence>
<dbReference type="OrthoDB" id="9800627at2"/>
<dbReference type="RefSeq" id="WP_078815455.1">
    <property type="nucleotide sequence ID" value="NZ_FUYE01000019.1"/>
</dbReference>
<proteinExistence type="predicted"/>